<accession>A0ABT7PFF0</accession>
<dbReference type="Gene3D" id="2.130.10.10">
    <property type="entry name" value="YVTN repeat-like/Quinoprotein amine dehydrogenase"/>
    <property type="match status" value="1"/>
</dbReference>
<dbReference type="InterPro" id="IPR011047">
    <property type="entry name" value="Quinoprotein_ADH-like_sf"/>
</dbReference>
<organism evidence="2 3">
    <name type="scientific">Roseiconus lacunae</name>
    <dbReference type="NCBI Taxonomy" id="2605694"/>
    <lineage>
        <taxon>Bacteria</taxon>
        <taxon>Pseudomonadati</taxon>
        <taxon>Planctomycetota</taxon>
        <taxon>Planctomycetia</taxon>
        <taxon>Pirellulales</taxon>
        <taxon>Pirellulaceae</taxon>
        <taxon>Roseiconus</taxon>
    </lineage>
</organism>
<dbReference type="SMART" id="SM00564">
    <property type="entry name" value="PQQ"/>
    <property type="match status" value="4"/>
</dbReference>
<dbReference type="PANTHER" id="PTHR34512:SF30">
    <property type="entry name" value="OUTER MEMBRANE PROTEIN ASSEMBLY FACTOR BAMB"/>
    <property type="match status" value="1"/>
</dbReference>
<dbReference type="InterPro" id="IPR015943">
    <property type="entry name" value="WD40/YVTN_repeat-like_dom_sf"/>
</dbReference>
<dbReference type="InterPro" id="IPR002372">
    <property type="entry name" value="PQQ_rpt_dom"/>
</dbReference>
<sequence length="749" mass="80311">MKTIDLVCLTTLVSGLFLTQIETATSQDWPFWRGPSQNSHAVADGLIDSFNPKGGNDSHIVWFNPNVGGISTPIVMNGMLFTIVRHDAGKATEAEKVVALDAITGKVVWENIYNVFLTDFPAERIGWSNVTGDPETNKLYVLGSCSLMQCLDAASGKTLWARSLSEEFGMLSTYGGRTNTPVLFEDLAIISGVTTGWDSTARPCHRFFAFDKHDGRLVWQTDTRPLPEDTTYSTPVITTIAGQTVMIAGAGDGELYAIQPRTGRVLWHHPISRRGINTSPTVSSSGIVFVGHSEENPQGTAMGAVVAIDTAPSGAGSLPRERWRALEVMAGKASPLLIEDELLGSRIYAVEDSGRMRVLDALTGEEICPALKLGTAMRGTPLYADNKLYTASLAGIVHVLQPTEGGLDVVFKTRLPGGQGVNGSMIAAGGCVFLPTTAGIYCLGTSGFQPKAPPSRDAERVASVPAFVLDSRTAVCDMLQLVPAEAIVSPGQQFAIEVRAFDELGHQVDLPVGVQFQVNGPATIDSEGVLSVNAGAMHEAITVLAVAGDSARGVTGSARFRVVPPLPWSFNFSDNEVPVTWVGARYRHEARSVDGEAVIAKLSTIPKGTRSQAWFGPTDLSNYTITADVKAVEGTDKLPDIGLIGQRYVLDLMGESQQLQVRTWAAQLRMAKSQPVSWRAGVWYTLKLQATLTDDVAEIRGKVWPRHEAEPDDWTVVANDAAPNHSGSPGLFGNATNAEVLIDNVTVTR</sequence>
<dbReference type="Pfam" id="PF13360">
    <property type="entry name" value="PQQ_2"/>
    <property type="match status" value="1"/>
</dbReference>
<evidence type="ECO:0000313" key="3">
    <source>
        <dbReference type="Proteomes" id="UP001239462"/>
    </source>
</evidence>
<dbReference type="EMBL" id="JASZZN010000004">
    <property type="protein sequence ID" value="MDM4015222.1"/>
    <property type="molecule type" value="Genomic_DNA"/>
</dbReference>
<dbReference type="SUPFAM" id="SSF50998">
    <property type="entry name" value="Quinoprotein alcohol dehydrogenase-like"/>
    <property type="match status" value="1"/>
</dbReference>
<dbReference type="RefSeq" id="WP_289162700.1">
    <property type="nucleotide sequence ID" value="NZ_JASZZN010000004.1"/>
</dbReference>
<protein>
    <submittedName>
        <fullName evidence="2">PQQ-like beta-propeller repeat protein</fullName>
    </submittedName>
</protein>
<reference evidence="2 3" key="1">
    <citation type="submission" date="2023-06" db="EMBL/GenBank/DDBJ databases">
        <title>Roseiconus lacunae JC819 isolated from Gulf of Mannar region, Tamil Nadu.</title>
        <authorList>
            <person name="Pk S."/>
            <person name="Ch S."/>
            <person name="Ch V.R."/>
        </authorList>
    </citation>
    <scope>NUCLEOTIDE SEQUENCE [LARGE SCALE GENOMIC DNA]</scope>
    <source>
        <strain evidence="2 3">JC819</strain>
    </source>
</reference>
<gene>
    <name evidence="2" type="ORF">QTN89_07260</name>
</gene>
<dbReference type="Proteomes" id="UP001239462">
    <property type="component" value="Unassembled WGS sequence"/>
</dbReference>
<dbReference type="PANTHER" id="PTHR34512">
    <property type="entry name" value="CELL SURFACE PROTEIN"/>
    <property type="match status" value="1"/>
</dbReference>
<evidence type="ECO:0000259" key="1">
    <source>
        <dbReference type="Pfam" id="PF13360"/>
    </source>
</evidence>
<evidence type="ECO:0000313" key="2">
    <source>
        <dbReference type="EMBL" id="MDM4015222.1"/>
    </source>
</evidence>
<feature type="domain" description="Pyrrolo-quinoline quinone repeat" evidence="1">
    <location>
        <begin position="95"/>
        <end position="365"/>
    </location>
</feature>
<proteinExistence type="predicted"/>
<name>A0ABT7PFF0_9BACT</name>
<dbReference type="InterPro" id="IPR018391">
    <property type="entry name" value="PQQ_b-propeller_rpt"/>
</dbReference>
<comment type="caution">
    <text evidence="2">The sequence shown here is derived from an EMBL/GenBank/DDBJ whole genome shotgun (WGS) entry which is preliminary data.</text>
</comment>
<keyword evidence="3" id="KW-1185">Reference proteome</keyword>